<protein>
    <recommendedName>
        <fullName evidence="9">Fanconi anemia group D2 protein</fullName>
    </recommendedName>
</protein>
<keyword evidence="8" id="KW-1185">Reference proteome</keyword>
<dbReference type="OrthoDB" id="27031at2759"/>
<dbReference type="GO" id="GO:1990918">
    <property type="term" value="P:double-strand break repair involved in meiotic recombination"/>
    <property type="evidence" value="ECO:0007669"/>
    <property type="project" value="TreeGrafter"/>
</dbReference>
<evidence type="ECO:0000256" key="6">
    <source>
        <dbReference type="SAM" id="MobiDB-lite"/>
    </source>
</evidence>
<reference evidence="7" key="1">
    <citation type="submission" date="2021-12" db="EMBL/GenBank/DDBJ databases">
        <authorList>
            <person name="King R."/>
        </authorList>
    </citation>
    <scope>NUCLEOTIDE SEQUENCE</scope>
</reference>
<feature type="compositionally biased region" description="Basic and acidic residues" evidence="6">
    <location>
        <begin position="1313"/>
        <end position="1332"/>
    </location>
</feature>
<feature type="region of interest" description="Disordered" evidence="6">
    <location>
        <begin position="1289"/>
        <end position="1332"/>
    </location>
</feature>
<evidence type="ECO:0000256" key="2">
    <source>
        <dbReference type="ARBA" id="ARBA00022499"/>
    </source>
</evidence>
<accession>A0A9P0AXB9</accession>
<dbReference type="PANTHER" id="PTHR32086:SF0">
    <property type="entry name" value="FANCONI ANEMIA GROUP D2 PROTEIN"/>
    <property type="match status" value="1"/>
</dbReference>
<dbReference type="GO" id="GO:0036297">
    <property type="term" value="P:interstrand cross-link repair"/>
    <property type="evidence" value="ECO:0007669"/>
    <property type="project" value="TreeGrafter"/>
</dbReference>
<dbReference type="Pfam" id="PF14631">
    <property type="entry name" value="FancD2"/>
    <property type="match status" value="2"/>
</dbReference>
<dbReference type="GO" id="GO:0005634">
    <property type="term" value="C:nucleus"/>
    <property type="evidence" value="ECO:0007669"/>
    <property type="project" value="UniProtKB-SubCell"/>
</dbReference>
<dbReference type="Proteomes" id="UP001154078">
    <property type="component" value="Chromosome 3"/>
</dbReference>
<evidence type="ECO:0000256" key="1">
    <source>
        <dbReference type="ARBA" id="ARBA00004123"/>
    </source>
</evidence>
<evidence type="ECO:0000256" key="3">
    <source>
        <dbReference type="ARBA" id="ARBA00022843"/>
    </source>
</evidence>
<comment type="subcellular location">
    <subcellularLocation>
        <location evidence="1">Nucleus</location>
    </subcellularLocation>
</comment>
<evidence type="ECO:0008006" key="9">
    <source>
        <dbReference type="Google" id="ProtNLM"/>
    </source>
</evidence>
<evidence type="ECO:0000313" key="7">
    <source>
        <dbReference type="EMBL" id="CAH0552564.1"/>
    </source>
</evidence>
<dbReference type="EMBL" id="OV121134">
    <property type="protein sequence ID" value="CAH0552564.1"/>
    <property type="molecule type" value="Genomic_DNA"/>
</dbReference>
<evidence type="ECO:0000256" key="4">
    <source>
        <dbReference type="ARBA" id="ARBA00023242"/>
    </source>
</evidence>
<keyword evidence="3" id="KW-0832">Ubl conjugation</keyword>
<keyword evidence="2" id="KW-1017">Isopeptide bond</keyword>
<dbReference type="PANTHER" id="PTHR32086">
    <property type="entry name" value="FANCONI ANEMIA GROUP D2 PROTEIN"/>
    <property type="match status" value="1"/>
</dbReference>
<evidence type="ECO:0000256" key="5">
    <source>
        <dbReference type="ARBA" id="ARBA00093456"/>
    </source>
</evidence>
<comment type="similarity">
    <text evidence="5">Belongs to the Fanconi anemia protein FANCD2 family.</text>
</comment>
<feature type="compositionally biased region" description="Acidic residues" evidence="6">
    <location>
        <begin position="1303"/>
        <end position="1312"/>
    </location>
</feature>
<dbReference type="InterPro" id="IPR029448">
    <property type="entry name" value="FANCD2"/>
</dbReference>
<proteinExistence type="inferred from homology"/>
<sequence>MYNRDDTAKELSYFQETLKETGVTVSFDEESTYLNQEQAIVVRDLENLLKYPNSNQQQFVRELKIFFKDEEYLRKSFVPTILKKPDSQDTLQNHQESLIRLLLKVNSLQKEVINVILEEITKDATEEHEDTSWLRLLINSLRYLPYINEPRNLTVKLLDILEISGLASQLEILDSIPDIIPDSQYYETAEQLGKLLDLGDDNLSGAIIDCLNALNLDSTIRAQVQDKILSNIIAGPSLKIFPVLLEFLMADTKIQNNFQTFIKIRNSLDTLMMSVDSEKDSNKIVIFSKLQMYCRTSKIISEAWINTISGIKNPADHKPVDLLILFMLHATSKLKNKSIETLMRKKVTTGFFKINHLDRLFDEFMPQQLLKEYFTTMVEIGCNLLRLTQVPEVVEFAMALFKILFAHSYTEIVYRKELLDNLILLTGFTKSDTVEIVLKLLSEFLNDFKKMQQHTVLLMLLLEKLDTFELKDVKQVFEILCTLTCGEKAEECMSGLKDEIHILVRKQLSSSKRNIKHRGIISAVVMAKHLATTNKEPSEIGEESVISIASLPQGNTRDAACLLELSCTSCANCPELMGLYYDQLASMLMTTQYLDKYFMGWLYETITHNFQTIFITETLPESTMDLEFSMQYELNSKEDLSLGVNIGGLTVDPKNSHKNYILLLAPHFRLLRLLHYRQHDGDLSSIDALLGSAVILPKFQKLDDLEYDQLRHTANCIFHCVNWFREVISAFVTQDCTSVRLKVIKRLRNLIEVEDLLYYSMQRLTDHRLPVCYFDSLSQVTKQNLSLKEGKSAKNPRKKLKTNNDVNETTIASTPGTSAVKTKASKKQMKNITVQHSIVFREVDTDLVKLLKYPLDITDSSESQSTTLNIHQLKFILKDFVMKMGVLTKGKEKGLSHLNVVTPISIITDCVCILPKLDMHLQVIIKEVVKLLDKTDWRHDLPPLYTKEALELRTCFGLIVEIFYYTFSWSGFQNSKNFDLLRKILKSLLTGQSQNLNSANRLIMDLIKKLSGYIDKCLDITHGMYLLQTMESLYATTVTSPDIQKIIVSTSSRLLGVRWYSSKSSLHIGKTANFGIEIFIKVYLKNANLKTLSGIVGSLQEQCVLLRTKEDCLHMLASIDKHNFHLFYSGVCTALHNRVKSDVLSLTNDEHLVLWKTTAMTMQGLMSIAKTHESKTNLTSFLKKSIAILKIFLSHGIPILEIMLRHNPDDVLSIFKSIQTNTRFLHHLCCYSKVTKDTGIMSYVPQFRLTLETLIYRVKAALVANNCSAAFWMGNLRNRDLQGDDILTQSTVVSEENDKNDNEDQEMEELPEDESHSDASDDEPRSESEVFD</sequence>
<keyword evidence="4" id="KW-0539">Nucleus</keyword>
<name>A0A9P0AXB9_BRAAE</name>
<organism evidence="7 8">
    <name type="scientific">Brassicogethes aeneus</name>
    <name type="common">Rape pollen beetle</name>
    <name type="synonym">Meligethes aeneus</name>
    <dbReference type="NCBI Taxonomy" id="1431903"/>
    <lineage>
        <taxon>Eukaryota</taxon>
        <taxon>Metazoa</taxon>
        <taxon>Ecdysozoa</taxon>
        <taxon>Arthropoda</taxon>
        <taxon>Hexapoda</taxon>
        <taxon>Insecta</taxon>
        <taxon>Pterygota</taxon>
        <taxon>Neoptera</taxon>
        <taxon>Endopterygota</taxon>
        <taxon>Coleoptera</taxon>
        <taxon>Polyphaga</taxon>
        <taxon>Cucujiformia</taxon>
        <taxon>Nitidulidae</taxon>
        <taxon>Meligethinae</taxon>
        <taxon>Brassicogethes</taxon>
    </lineage>
</organism>
<dbReference type="GO" id="GO:0031573">
    <property type="term" value="P:mitotic intra-S DNA damage checkpoint signaling"/>
    <property type="evidence" value="ECO:0007669"/>
    <property type="project" value="TreeGrafter"/>
</dbReference>
<dbReference type="GO" id="GO:0007129">
    <property type="term" value="P:homologous chromosome pairing at meiosis"/>
    <property type="evidence" value="ECO:0007669"/>
    <property type="project" value="TreeGrafter"/>
</dbReference>
<gene>
    <name evidence="7" type="ORF">MELIAE_LOCUS4756</name>
</gene>
<dbReference type="GO" id="GO:0070182">
    <property type="term" value="F:DNA polymerase binding"/>
    <property type="evidence" value="ECO:0007669"/>
    <property type="project" value="TreeGrafter"/>
</dbReference>
<dbReference type="GO" id="GO:0000793">
    <property type="term" value="C:condensed chromosome"/>
    <property type="evidence" value="ECO:0007669"/>
    <property type="project" value="TreeGrafter"/>
</dbReference>
<evidence type="ECO:0000313" key="8">
    <source>
        <dbReference type="Proteomes" id="UP001154078"/>
    </source>
</evidence>